<protein>
    <submittedName>
        <fullName evidence="2">Uncharacterized protein</fullName>
    </submittedName>
</protein>
<dbReference type="EMBL" id="JQED01000045">
    <property type="protein sequence ID" value="KGJ88626.1"/>
    <property type="molecule type" value="Genomic_DNA"/>
</dbReference>
<dbReference type="OrthoDB" id="6400846at2"/>
<keyword evidence="1" id="KW-0812">Transmembrane</keyword>
<evidence type="ECO:0000313" key="3">
    <source>
        <dbReference type="Proteomes" id="UP000029843"/>
    </source>
</evidence>
<organism evidence="2 3">
    <name type="scientific">Colwellia psychrerythraea</name>
    <name type="common">Vibrio psychroerythus</name>
    <dbReference type="NCBI Taxonomy" id="28229"/>
    <lineage>
        <taxon>Bacteria</taxon>
        <taxon>Pseudomonadati</taxon>
        <taxon>Pseudomonadota</taxon>
        <taxon>Gammaproteobacteria</taxon>
        <taxon>Alteromonadales</taxon>
        <taxon>Colwelliaceae</taxon>
        <taxon>Colwellia</taxon>
    </lineage>
</organism>
<comment type="caution">
    <text evidence="2">The sequence shown here is derived from an EMBL/GenBank/DDBJ whole genome shotgun (WGS) entry which is preliminary data.</text>
</comment>
<dbReference type="Proteomes" id="UP000029843">
    <property type="component" value="Unassembled WGS sequence"/>
</dbReference>
<feature type="transmembrane region" description="Helical" evidence="1">
    <location>
        <begin position="6"/>
        <end position="25"/>
    </location>
</feature>
<name>A0A099KE84_COLPS</name>
<dbReference type="PATRIC" id="fig|28229.4.peg.3262"/>
<evidence type="ECO:0000313" key="2">
    <source>
        <dbReference type="EMBL" id="KGJ88626.1"/>
    </source>
</evidence>
<dbReference type="AlphaFoldDB" id="A0A099KE84"/>
<keyword evidence="1" id="KW-0472">Membrane</keyword>
<evidence type="ECO:0000256" key="1">
    <source>
        <dbReference type="SAM" id="Phobius"/>
    </source>
</evidence>
<sequence length="158" mass="18498">MSHILPMMYAISFTIFIAILLCLPIRRDKKWLKHGKFSRCSHVVIARHNYYMEEIKCQSYRAALAAYQKNIENLYTYGKVIDIKYDLYDWTSTYIQFEDLTIGITLCRPIHSIQLVQSESYMPIQIMEADQPFLEIILPLKKSANVSRVNLVDVIKEG</sequence>
<keyword evidence="1" id="KW-1133">Transmembrane helix</keyword>
<accession>A0A099KE84</accession>
<gene>
    <name evidence="2" type="ORF">ND2E_3924</name>
</gene>
<proteinExistence type="predicted"/>
<reference evidence="2 3" key="1">
    <citation type="submission" date="2014-08" db="EMBL/GenBank/DDBJ databases">
        <title>Genomic and Phenotypic Diversity of Colwellia psychrerythraea strains from Disparate Marine Basins.</title>
        <authorList>
            <person name="Techtmann S.M."/>
            <person name="Stelling S.C."/>
            <person name="Utturkar S.M."/>
            <person name="Alshibli N."/>
            <person name="Harris A."/>
            <person name="Brown S.D."/>
            <person name="Hazen T.C."/>
        </authorList>
    </citation>
    <scope>NUCLEOTIDE SEQUENCE [LARGE SCALE GENOMIC DNA]</scope>
    <source>
        <strain evidence="2 3">ND2E</strain>
    </source>
</reference>
<dbReference type="RefSeq" id="WP_033094918.1">
    <property type="nucleotide sequence ID" value="NZ_JQED01000045.1"/>
</dbReference>